<dbReference type="InterPro" id="IPR012668">
    <property type="entry name" value="CHP02466"/>
</dbReference>
<dbReference type="Proteomes" id="UP001165383">
    <property type="component" value="Unassembled WGS sequence"/>
</dbReference>
<comment type="caution">
    <text evidence="1">The sequence shown here is derived from an EMBL/GenBank/DDBJ whole genome shotgun (WGS) entry which is preliminary data.</text>
</comment>
<name>A0ABT0S711_9SPHN</name>
<protein>
    <submittedName>
        <fullName evidence="1">2OG-Fe(II) oxygenase family protein</fullName>
    </submittedName>
</protein>
<dbReference type="Gene3D" id="2.60.120.620">
    <property type="entry name" value="q2cbj1_9rhob like domain"/>
    <property type="match status" value="1"/>
</dbReference>
<organism evidence="1 2">
    <name type="scientific">Sphingomonas brevis</name>
    <dbReference type="NCBI Taxonomy" id="2908206"/>
    <lineage>
        <taxon>Bacteria</taxon>
        <taxon>Pseudomonadati</taxon>
        <taxon>Pseudomonadota</taxon>
        <taxon>Alphaproteobacteria</taxon>
        <taxon>Sphingomonadales</taxon>
        <taxon>Sphingomonadaceae</taxon>
        <taxon>Sphingomonas</taxon>
    </lineage>
</organism>
<evidence type="ECO:0000313" key="1">
    <source>
        <dbReference type="EMBL" id="MCL6739934.1"/>
    </source>
</evidence>
<proteinExistence type="predicted"/>
<gene>
    <name evidence="1" type="ORF">LZ518_02120</name>
</gene>
<dbReference type="NCBIfam" id="TIGR02466">
    <property type="entry name" value="TIGR02466 family protein"/>
    <property type="match status" value="1"/>
</dbReference>
<keyword evidence="2" id="KW-1185">Reference proteome</keyword>
<evidence type="ECO:0000313" key="2">
    <source>
        <dbReference type="Proteomes" id="UP001165383"/>
    </source>
</evidence>
<dbReference type="RefSeq" id="WP_249914396.1">
    <property type="nucleotide sequence ID" value="NZ_JAMGBB010000001.1"/>
</dbReference>
<dbReference type="EMBL" id="JAMGBB010000001">
    <property type="protein sequence ID" value="MCL6739934.1"/>
    <property type="molecule type" value="Genomic_DNA"/>
</dbReference>
<dbReference type="Pfam" id="PF13759">
    <property type="entry name" value="2OG-FeII_Oxy_5"/>
    <property type="match status" value="1"/>
</dbReference>
<accession>A0ABT0S711</accession>
<sequence length="219" mass="24896">MAFKLDRVDEVFPTPLLRFEVADADRLNRNLMKEIAARQKAEGGMNRSNRKGWHSERDLFDRKEPAHSELAQMLLRMIAQATKHYAPNTDFTGMEILADGWINVNQRGAYNSPHDHVGSFWSGVYYVQQPEDVEGHSGTIEFLSPHKALQGRGLIEAPITADKMTVRPKAGMAILFPCTLVHWVHPNDSETDRVTIAFNAHFRRRQPVGPGQAIRSRKR</sequence>
<reference evidence="1" key="1">
    <citation type="submission" date="2022-05" db="EMBL/GenBank/DDBJ databases">
        <authorList>
            <person name="Jo J.-H."/>
            <person name="Im W.-T."/>
        </authorList>
    </citation>
    <scope>NUCLEOTIDE SEQUENCE</scope>
    <source>
        <strain evidence="1">RB56-2</strain>
    </source>
</reference>